<dbReference type="InterPro" id="IPR051909">
    <property type="entry name" value="MFP_Cation_Efflux"/>
</dbReference>
<dbReference type="PANTHER" id="PTHR30097">
    <property type="entry name" value="CATION EFFLUX SYSTEM PROTEIN CUSB"/>
    <property type="match status" value="1"/>
</dbReference>
<evidence type="ECO:0000256" key="3">
    <source>
        <dbReference type="SAM" id="Phobius"/>
    </source>
</evidence>
<dbReference type="InterPro" id="IPR058792">
    <property type="entry name" value="Beta-barrel_RND_2"/>
</dbReference>
<evidence type="ECO:0000313" key="5">
    <source>
        <dbReference type="EMBL" id="EGJ72197.1"/>
    </source>
</evidence>
<dbReference type="CDD" id="cd00371">
    <property type="entry name" value="HMA"/>
    <property type="match status" value="1"/>
</dbReference>
<dbReference type="Pfam" id="PF25869">
    <property type="entry name" value="3HB_CusB"/>
    <property type="match status" value="1"/>
</dbReference>
<dbReference type="Gene3D" id="3.30.70.100">
    <property type="match status" value="1"/>
</dbReference>
<dbReference type="Pfam" id="PF25954">
    <property type="entry name" value="Beta-barrel_RND_2"/>
    <property type="match status" value="1"/>
</dbReference>
<evidence type="ECO:0000259" key="4">
    <source>
        <dbReference type="PROSITE" id="PS50846"/>
    </source>
</evidence>
<dbReference type="eggNOG" id="COG2608">
    <property type="taxonomic scope" value="Bacteria"/>
</dbReference>
<dbReference type="InterPro" id="IPR058649">
    <property type="entry name" value="CzcB_C"/>
</dbReference>
<organism evidence="5 6">
    <name type="scientific">Bacteroides coprosuis DSM 18011</name>
    <dbReference type="NCBI Taxonomy" id="679937"/>
    <lineage>
        <taxon>Bacteria</taxon>
        <taxon>Pseudomonadati</taxon>
        <taxon>Bacteroidota</taxon>
        <taxon>Bacteroidia</taxon>
        <taxon>Bacteroidales</taxon>
        <taxon>Bacteroidaceae</taxon>
        <taxon>Bacteroides</taxon>
    </lineage>
</organism>
<dbReference type="GO" id="GO:0060003">
    <property type="term" value="P:copper ion export"/>
    <property type="evidence" value="ECO:0007669"/>
    <property type="project" value="TreeGrafter"/>
</dbReference>
<dbReference type="InterPro" id="IPR058790">
    <property type="entry name" value="BSH_CusB"/>
</dbReference>
<keyword evidence="6" id="KW-1185">Reference proteome</keyword>
<protein>
    <submittedName>
        <fullName evidence="5">Efflux transporter, RND family, MFP subunit</fullName>
    </submittedName>
</protein>
<dbReference type="Pfam" id="PF19335">
    <property type="entry name" value="HMBD"/>
    <property type="match status" value="1"/>
</dbReference>
<dbReference type="Pfam" id="PF25919">
    <property type="entry name" value="BSH_CusB"/>
    <property type="match status" value="1"/>
</dbReference>
<dbReference type="FunFam" id="2.40.30.170:FF:000010">
    <property type="entry name" value="Efflux RND transporter periplasmic adaptor subunit"/>
    <property type="match status" value="1"/>
</dbReference>
<keyword evidence="3" id="KW-1133">Transmembrane helix</keyword>
<dbReference type="PROSITE" id="PS50846">
    <property type="entry name" value="HMA_2"/>
    <property type="match status" value="1"/>
</dbReference>
<evidence type="ECO:0000313" key="6">
    <source>
        <dbReference type="Proteomes" id="UP000018439"/>
    </source>
</evidence>
<dbReference type="InterPro" id="IPR006121">
    <property type="entry name" value="HMA_dom"/>
</dbReference>
<dbReference type="SUPFAM" id="SSF111369">
    <property type="entry name" value="HlyD-like secretion proteins"/>
    <property type="match status" value="1"/>
</dbReference>
<name>F3ZSV6_9BACE</name>
<evidence type="ECO:0000256" key="2">
    <source>
        <dbReference type="ARBA" id="ARBA00022448"/>
    </source>
</evidence>
<dbReference type="InterPro" id="IPR058791">
    <property type="entry name" value="3HB_CusB"/>
</dbReference>
<proteinExistence type="inferred from homology"/>
<dbReference type="OrthoDB" id="9806939at2"/>
<dbReference type="GO" id="GO:0015679">
    <property type="term" value="P:plasma membrane copper ion transport"/>
    <property type="evidence" value="ECO:0007669"/>
    <property type="project" value="TreeGrafter"/>
</dbReference>
<dbReference type="InterPro" id="IPR036163">
    <property type="entry name" value="HMA_dom_sf"/>
</dbReference>
<dbReference type="eggNOG" id="COG0845">
    <property type="taxonomic scope" value="Bacteria"/>
</dbReference>
<dbReference type="NCBIfam" id="TIGR01730">
    <property type="entry name" value="RND_mfp"/>
    <property type="match status" value="1"/>
</dbReference>
<dbReference type="InterPro" id="IPR045800">
    <property type="entry name" value="HMBD"/>
</dbReference>
<keyword evidence="3" id="KW-0472">Membrane</keyword>
<feature type="domain" description="HMA" evidence="4">
    <location>
        <begin position="479"/>
        <end position="545"/>
    </location>
</feature>
<dbReference type="AlphaFoldDB" id="F3ZSV6"/>
<keyword evidence="3" id="KW-0812">Transmembrane</keyword>
<evidence type="ECO:0000256" key="1">
    <source>
        <dbReference type="ARBA" id="ARBA00009477"/>
    </source>
</evidence>
<dbReference type="SUPFAM" id="SSF55008">
    <property type="entry name" value="HMA, heavy metal-associated domain"/>
    <property type="match status" value="1"/>
</dbReference>
<sequence>MKPNNKFKQITSNRYFYYSVMVFIGIFLGWVFFGRGGIPHSHDSHGDLTAQKEESQTIWTCAMHPQIKQDKPGKCPICGMDLTPMRSSEHSDEMIDANAIQLSPEAIALAHVQTTTISTQNPVKEISLYGTVQADERLSQSQTSHVNGRIEKLFINFTGETIRKGQTIATIYSPDLLNAQQELLEAKKLIDIQPMLLDAAREKLRLWKLSNEQIHKIEASGKVSPTVDIKANTGGIVVEKKVSEGDYVNQGSVLFNISNLSQVWVLFDAYEGDLPFLKVGNQIEFSLQAVPNKTYQGKISFIDPILNKTTRTAKVRVVTSNPGMVLKPEMYASAKIKASLGQHYDQIVVPKSAVLWTGKRSIVYVKQPDVESSAFLLREVDLGPSLGNAYVINYGLKEGEQVVTNGAFVIDASAQLEGKRSMMNEVAGAAITGHEHHTMNGSNTEHKANEHIQQKSEHNHNTREHENHSFMQEGVPANSEHTMIQVSGACEMCKERIEKAARSVKGVESAQWDIDSQRLHLNYDKKQTDTDQISKAIAAVGHDTEKYKADDAVYNALPSCCKYRK</sequence>
<dbReference type="GO" id="GO:0046914">
    <property type="term" value="F:transition metal ion binding"/>
    <property type="evidence" value="ECO:0007669"/>
    <property type="project" value="TreeGrafter"/>
</dbReference>
<comment type="similarity">
    <text evidence="1">Belongs to the membrane fusion protein (MFP) (TC 8.A.1) family.</text>
</comment>
<gene>
    <name evidence="5" type="ORF">Bcop_2022</name>
</gene>
<dbReference type="PANTHER" id="PTHR30097:SF15">
    <property type="entry name" value="CATION EFFLUX SYSTEM PROTEIN CUSB"/>
    <property type="match status" value="1"/>
</dbReference>
<dbReference type="HOGENOM" id="CLU_018816_13_1_10"/>
<dbReference type="EMBL" id="CM001167">
    <property type="protein sequence ID" value="EGJ72197.1"/>
    <property type="molecule type" value="Genomic_DNA"/>
</dbReference>
<dbReference type="Gene3D" id="6.10.140.730">
    <property type="match status" value="1"/>
</dbReference>
<reference evidence="5 6" key="1">
    <citation type="journal article" date="2011" name="Stand. Genomic Sci.">
        <title>Non-contiguous finished genome sequence of Bacteroides coprosuis type strain (PC139).</title>
        <authorList>
            <person name="Land M."/>
            <person name="Held B."/>
            <person name="Gronow S."/>
            <person name="Abt B."/>
            <person name="Lucas S."/>
            <person name="Del Rio T.G."/>
            <person name="Nolan M."/>
            <person name="Tice H."/>
            <person name="Cheng J.F."/>
            <person name="Pitluck S."/>
            <person name="Liolios K."/>
            <person name="Pagani I."/>
            <person name="Ivanova N."/>
            <person name="Mavromatis K."/>
            <person name="Mikhailova N."/>
            <person name="Pati A."/>
            <person name="Tapia R."/>
            <person name="Han C."/>
            <person name="Goodwin L."/>
            <person name="Chen A."/>
            <person name="Palaniappan K."/>
            <person name="Hauser L."/>
            <person name="Brambilla E.M."/>
            <person name="Rohde M."/>
            <person name="Goker M."/>
            <person name="Detter J.C."/>
            <person name="Woyke T."/>
            <person name="Bristow J."/>
            <person name="Eisen J.A."/>
            <person name="Markowitz V."/>
            <person name="Hugenholtz P."/>
            <person name="Kyrpides N.C."/>
            <person name="Klenk H.P."/>
            <person name="Lapidus A."/>
        </authorList>
    </citation>
    <scope>NUCLEOTIDE SEQUENCE</scope>
    <source>
        <strain evidence="5 6">DSM 18011</strain>
    </source>
</reference>
<dbReference type="GO" id="GO:0016020">
    <property type="term" value="C:membrane"/>
    <property type="evidence" value="ECO:0007669"/>
    <property type="project" value="InterPro"/>
</dbReference>
<accession>F3ZSV6</accession>
<feature type="transmembrane region" description="Helical" evidence="3">
    <location>
        <begin position="15"/>
        <end position="33"/>
    </location>
</feature>
<dbReference type="Gene3D" id="2.40.420.20">
    <property type="match status" value="1"/>
</dbReference>
<dbReference type="InterPro" id="IPR006143">
    <property type="entry name" value="RND_pump_MFP"/>
</dbReference>
<dbReference type="GO" id="GO:0030288">
    <property type="term" value="C:outer membrane-bounded periplasmic space"/>
    <property type="evidence" value="ECO:0007669"/>
    <property type="project" value="TreeGrafter"/>
</dbReference>
<keyword evidence="2" id="KW-0813">Transport</keyword>
<dbReference type="GO" id="GO:0022857">
    <property type="term" value="F:transmembrane transporter activity"/>
    <property type="evidence" value="ECO:0007669"/>
    <property type="project" value="InterPro"/>
</dbReference>
<dbReference type="Pfam" id="PF25975">
    <property type="entry name" value="CzcB_C"/>
    <property type="match status" value="1"/>
</dbReference>
<dbReference type="STRING" id="679937.Bcop_2022"/>
<dbReference type="Proteomes" id="UP000018439">
    <property type="component" value="Chromosome"/>
</dbReference>
<dbReference type="Gene3D" id="2.40.30.170">
    <property type="match status" value="1"/>
</dbReference>